<feature type="compositionally biased region" description="Polar residues" evidence="2">
    <location>
        <begin position="374"/>
        <end position="391"/>
    </location>
</feature>
<feature type="compositionally biased region" description="Basic and acidic residues" evidence="2">
    <location>
        <begin position="205"/>
        <end position="224"/>
    </location>
</feature>
<feature type="coiled-coil region" evidence="1">
    <location>
        <begin position="41"/>
        <end position="166"/>
    </location>
</feature>
<keyword evidence="1" id="KW-0175">Coiled coil</keyword>
<proteinExistence type="predicted"/>
<evidence type="ECO:0000313" key="4">
    <source>
        <dbReference type="Proteomes" id="UP001159405"/>
    </source>
</evidence>
<dbReference type="Proteomes" id="UP001159405">
    <property type="component" value="Unassembled WGS sequence"/>
</dbReference>
<reference evidence="3 4" key="1">
    <citation type="submission" date="2022-05" db="EMBL/GenBank/DDBJ databases">
        <authorList>
            <consortium name="Genoscope - CEA"/>
            <person name="William W."/>
        </authorList>
    </citation>
    <scope>NUCLEOTIDE SEQUENCE [LARGE SCALE GENOMIC DNA]</scope>
</reference>
<protein>
    <submittedName>
        <fullName evidence="3">Uncharacterized protein</fullName>
    </submittedName>
</protein>
<evidence type="ECO:0000256" key="2">
    <source>
        <dbReference type="SAM" id="MobiDB-lite"/>
    </source>
</evidence>
<evidence type="ECO:0000256" key="1">
    <source>
        <dbReference type="SAM" id="Coils"/>
    </source>
</evidence>
<feature type="compositionally biased region" description="Polar residues" evidence="2">
    <location>
        <begin position="232"/>
        <end position="260"/>
    </location>
</feature>
<organism evidence="3 4">
    <name type="scientific">Porites lobata</name>
    <dbReference type="NCBI Taxonomy" id="104759"/>
    <lineage>
        <taxon>Eukaryota</taxon>
        <taxon>Metazoa</taxon>
        <taxon>Cnidaria</taxon>
        <taxon>Anthozoa</taxon>
        <taxon>Hexacorallia</taxon>
        <taxon>Scleractinia</taxon>
        <taxon>Fungiina</taxon>
        <taxon>Poritidae</taxon>
        <taxon>Porites</taxon>
    </lineage>
</organism>
<evidence type="ECO:0000313" key="3">
    <source>
        <dbReference type="EMBL" id="CAH3038782.1"/>
    </source>
</evidence>
<dbReference type="EMBL" id="CALNXK010000006">
    <property type="protein sequence ID" value="CAH3038782.1"/>
    <property type="molecule type" value="Genomic_DNA"/>
</dbReference>
<feature type="region of interest" description="Disordered" evidence="2">
    <location>
        <begin position="1"/>
        <end position="22"/>
    </location>
</feature>
<feature type="region of interest" description="Disordered" evidence="2">
    <location>
        <begin position="197"/>
        <end position="289"/>
    </location>
</feature>
<name>A0ABN8MYC9_9CNID</name>
<feature type="compositionally biased region" description="Polar residues" evidence="2">
    <location>
        <begin position="1"/>
        <end position="14"/>
    </location>
</feature>
<feature type="region of interest" description="Disordered" evidence="2">
    <location>
        <begin position="365"/>
        <end position="391"/>
    </location>
</feature>
<comment type="caution">
    <text evidence="3">The sequence shown here is derived from an EMBL/GenBank/DDBJ whole genome shotgun (WGS) entry which is preliminary data.</text>
</comment>
<gene>
    <name evidence="3" type="ORF">PLOB_00039440</name>
</gene>
<keyword evidence="4" id="KW-1185">Reference proteome</keyword>
<accession>A0ABN8MYC9</accession>
<sequence length="548" mass="61813">MQVSDLGSPVSPQNLLAEHRQSSPEIDKLIQKTEFENLEQVKLIETERERYAALLRQVEEKTRQVEELEKSTTQLDEEAKQLHKQFTQNREICERLENNAVLEKYQAIWETYKTKYESNENAKELAKIKRDTMQEKEQLEEIRSTVQQLETGISSMETEKKKIQETIKNGLRSAIPVIIKLAQLNLETRKTVDNIQEVNTKVKHSREEQTRMSAEKRHPKRSPEKVPIIETPETSTGIPVGTSFQLEGHPSSNTKQPQSDKNMDAEQSTDEDIATQQQRQEVLVSERPVSQMQQLPMVISSQQSSKSITEDQVVQTSRTARSECHPQQLQISHNQPCKSKTTAVVSTLLRYFQCNLSSKFISRSPQQMDEETTFPCTPTTAHQQNSGFVPTSEATNSPFNFEIHSNFIQQLTKSPGDGFLFQSRPMFDNSMEGDKEQANTENTNFLFNMQEVGNFQTAGSGADHFPVSRQNSNLFGSPVSGERRAGDGLFGTNPSTFNGCSIFGDPSPIQSNQQQALTGPTEFSFSFGAKSPDDGNSTLNRPAAFSLF</sequence>